<dbReference type="Pfam" id="PF07687">
    <property type="entry name" value="M20_dimer"/>
    <property type="match status" value="1"/>
</dbReference>
<protein>
    <submittedName>
        <fullName evidence="2">N-acetyldiaminopimelate deacetylase</fullName>
        <ecNumber evidence="2">3.5.1.47</ecNumber>
    </submittedName>
</protein>
<dbReference type="RefSeq" id="WP_228105852.1">
    <property type="nucleotide sequence ID" value="NZ_JAHZMP010000004.1"/>
</dbReference>
<dbReference type="Gene3D" id="3.40.630.10">
    <property type="entry name" value="Zn peptidases"/>
    <property type="match status" value="1"/>
</dbReference>
<proteinExistence type="predicted"/>
<feature type="domain" description="Peptidase M20 dimerisation" evidence="1">
    <location>
        <begin position="33"/>
        <end position="118"/>
    </location>
</feature>
<keyword evidence="2" id="KW-0378">Hydrolase</keyword>
<name>A0ABY9Q479_9FIRM</name>
<evidence type="ECO:0000259" key="1">
    <source>
        <dbReference type="Pfam" id="PF07687"/>
    </source>
</evidence>
<evidence type="ECO:0000313" key="2">
    <source>
        <dbReference type="EMBL" id="WMT82303.1"/>
    </source>
</evidence>
<keyword evidence="3" id="KW-1185">Reference proteome</keyword>
<reference evidence="2 3" key="1">
    <citation type="submission" date="2022-07" db="EMBL/GenBank/DDBJ databases">
        <title>Genome sequence of Terrisporobacter mayombei DSM6539.</title>
        <authorList>
            <person name="Boeer T."/>
            <person name="Bengelsdorf F.R."/>
            <person name="Daniel R."/>
            <person name="Poehlein A."/>
        </authorList>
    </citation>
    <scope>NUCLEOTIDE SEQUENCE [LARGE SCALE GENOMIC DNA]</scope>
    <source>
        <strain evidence="2 3">DSM 6539</strain>
    </source>
</reference>
<gene>
    <name evidence="2" type="ORF">TEMA_26650</name>
</gene>
<sequence>MENPKVDKMIIFHFANSQPIGMEIQKDVSTATIGRVSIDILGKSSHWGDTDKGINAISVSGKIINIIDEMNRNLSDKSPFILGIGMIKGGVKNNIMAEKVRLEGTLRAIDDNTFKYLIN</sequence>
<dbReference type="EC" id="3.5.1.47" evidence="2"/>
<dbReference type="InterPro" id="IPR011650">
    <property type="entry name" value="Peptidase_M20_dimer"/>
</dbReference>
<accession>A0ABY9Q479</accession>
<dbReference type="SUPFAM" id="SSF55031">
    <property type="entry name" value="Bacterial exopeptidase dimerisation domain"/>
    <property type="match status" value="1"/>
</dbReference>
<organism evidence="2 3">
    <name type="scientific">Terrisporobacter mayombei</name>
    <dbReference type="NCBI Taxonomy" id="1541"/>
    <lineage>
        <taxon>Bacteria</taxon>
        <taxon>Bacillati</taxon>
        <taxon>Bacillota</taxon>
        <taxon>Clostridia</taxon>
        <taxon>Peptostreptococcales</taxon>
        <taxon>Peptostreptococcaceae</taxon>
        <taxon>Terrisporobacter</taxon>
    </lineage>
</organism>
<evidence type="ECO:0000313" key="3">
    <source>
        <dbReference type="Proteomes" id="UP001235030"/>
    </source>
</evidence>
<dbReference type="Gene3D" id="3.30.70.360">
    <property type="match status" value="1"/>
</dbReference>
<dbReference type="EMBL" id="CP101637">
    <property type="protein sequence ID" value="WMT82303.1"/>
    <property type="molecule type" value="Genomic_DNA"/>
</dbReference>
<dbReference type="Proteomes" id="UP001235030">
    <property type="component" value="Chromosome"/>
</dbReference>
<dbReference type="GO" id="GO:0050118">
    <property type="term" value="F:N-acetyldiaminopimelate deacetylase activity"/>
    <property type="evidence" value="ECO:0007669"/>
    <property type="project" value="UniProtKB-EC"/>
</dbReference>
<dbReference type="InterPro" id="IPR036264">
    <property type="entry name" value="Bact_exopeptidase_dim_dom"/>
</dbReference>